<reference evidence="2 3" key="1">
    <citation type="submission" date="2020-03" db="EMBL/GenBank/DDBJ databases">
        <title>Draft Genome Sequence of Cudoniella acicularis.</title>
        <authorList>
            <person name="Buettner E."/>
            <person name="Kellner H."/>
        </authorList>
    </citation>
    <scope>NUCLEOTIDE SEQUENCE [LARGE SCALE GENOMIC DNA]</scope>
    <source>
        <strain evidence="2 3">DSM 108380</strain>
    </source>
</reference>
<gene>
    <name evidence="2" type="ORF">G7Y89_g9633</name>
</gene>
<sequence>MVTLTEHAKAHAAINHTEPELSLEISLQDVRMAMQDCGILYPEATLMDQEFGGEEDARGVDAFVAWAKGPGNKEIRRIALEGGDGAEEDYLSVLKKKHSTADEDSRYNGTILGRPAEPRAIRVEGGEATSLKEWAEKLKKPTKSTSLISSRRQSSALSSLGDEVMEDMEF</sequence>
<comment type="caution">
    <text evidence="2">The sequence shown here is derived from an EMBL/GenBank/DDBJ whole genome shotgun (WGS) entry which is preliminary data.</text>
</comment>
<keyword evidence="3" id="KW-1185">Reference proteome</keyword>
<dbReference type="EMBL" id="JAAMPI010000801">
    <property type="protein sequence ID" value="KAF4628526.1"/>
    <property type="molecule type" value="Genomic_DNA"/>
</dbReference>
<evidence type="ECO:0000313" key="3">
    <source>
        <dbReference type="Proteomes" id="UP000566819"/>
    </source>
</evidence>
<dbReference type="Proteomes" id="UP000566819">
    <property type="component" value="Unassembled WGS sequence"/>
</dbReference>
<name>A0A8H4VZU7_9HELO</name>
<feature type="compositionally biased region" description="Low complexity" evidence="1">
    <location>
        <begin position="144"/>
        <end position="160"/>
    </location>
</feature>
<organism evidence="2 3">
    <name type="scientific">Cudoniella acicularis</name>
    <dbReference type="NCBI Taxonomy" id="354080"/>
    <lineage>
        <taxon>Eukaryota</taxon>
        <taxon>Fungi</taxon>
        <taxon>Dikarya</taxon>
        <taxon>Ascomycota</taxon>
        <taxon>Pezizomycotina</taxon>
        <taxon>Leotiomycetes</taxon>
        <taxon>Helotiales</taxon>
        <taxon>Tricladiaceae</taxon>
        <taxon>Cudoniella</taxon>
    </lineage>
</organism>
<protein>
    <submittedName>
        <fullName evidence="2">Uncharacterized protein</fullName>
    </submittedName>
</protein>
<dbReference type="AlphaFoldDB" id="A0A8H4VZU7"/>
<feature type="region of interest" description="Disordered" evidence="1">
    <location>
        <begin position="142"/>
        <end position="170"/>
    </location>
</feature>
<dbReference type="OrthoDB" id="5402929at2759"/>
<evidence type="ECO:0000256" key="1">
    <source>
        <dbReference type="SAM" id="MobiDB-lite"/>
    </source>
</evidence>
<evidence type="ECO:0000313" key="2">
    <source>
        <dbReference type="EMBL" id="KAF4628526.1"/>
    </source>
</evidence>
<proteinExistence type="predicted"/>
<accession>A0A8H4VZU7</accession>